<comment type="caution">
    <text evidence="5">The sequence shown here is derived from an EMBL/GenBank/DDBJ whole genome shotgun (WGS) entry which is preliminary data.</text>
</comment>
<dbReference type="EMBL" id="CAJMWX010000169">
    <property type="protein sequence ID" value="CAE6406329.1"/>
    <property type="molecule type" value="Genomic_DNA"/>
</dbReference>
<gene>
    <name evidence="5" type="ORF">RDB_LOCUS7535</name>
</gene>
<feature type="domain" description="RED-like N-terminal" evidence="4">
    <location>
        <begin position="52"/>
        <end position="160"/>
    </location>
</feature>
<feature type="compositionally biased region" description="Basic residues" evidence="3">
    <location>
        <begin position="415"/>
        <end position="427"/>
    </location>
</feature>
<feature type="compositionally biased region" description="Basic and acidic residues" evidence="3">
    <location>
        <begin position="232"/>
        <end position="245"/>
    </location>
</feature>
<evidence type="ECO:0000313" key="5">
    <source>
        <dbReference type="EMBL" id="CAE6406329.1"/>
    </source>
</evidence>
<feature type="region of interest" description="Disordered" evidence="3">
    <location>
        <begin position="126"/>
        <end position="427"/>
    </location>
</feature>
<dbReference type="InterPro" id="IPR012916">
    <property type="entry name" value="RED_N"/>
</dbReference>
<dbReference type="Proteomes" id="UP000663888">
    <property type="component" value="Unassembled WGS sequence"/>
</dbReference>
<dbReference type="PANTHER" id="PTHR12765">
    <property type="entry name" value="RED PROTEIN IK FACTOR CYTOKINE IK"/>
    <property type="match status" value="1"/>
</dbReference>
<dbReference type="InterPro" id="IPR039896">
    <property type="entry name" value="Red-like"/>
</dbReference>
<name>A0A8H3A889_9AGAM</name>
<comment type="subcellular location">
    <subcellularLocation>
        <location evidence="1">Nucleus</location>
    </subcellularLocation>
</comment>
<feature type="region of interest" description="Disordered" evidence="3">
    <location>
        <begin position="1"/>
        <end position="77"/>
    </location>
</feature>
<evidence type="ECO:0000256" key="2">
    <source>
        <dbReference type="ARBA" id="ARBA00023242"/>
    </source>
</evidence>
<feature type="compositionally biased region" description="Polar residues" evidence="3">
    <location>
        <begin position="155"/>
        <end position="164"/>
    </location>
</feature>
<keyword evidence="2" id="KW-0539">Nucleus</keyword>
<feature type="compositionally biased region" description="Low complexity" evidence="3">
    <location>
        <begin position="29"/>
        <end position="39"/>
    </location>
</feature>
<feature type="compositionally biased region" description="Low complexity" evidence="3">
    <location>
        <begin position="1"/>
        <end position="17"/>
    </location>
</feature>
<protein>
    <recommendedName>
        <fullName evidence="4">RED-like N-terminal domain-containing protein</fullName>
    </recommendedName>
</protein>
<sequence length="427" mass="47190">MDQDSFRLLLNSSKSSSGGVTQSKAYNRGSLLASGSSSSKSKEPPQPSFQPRKVKKAVDSKYRDRAAERRGGANEYAEVEGLLEDFEKRMEGEEREIVDEQRKYLGGDATHTVLVKGLDFALLEQQRAREESRDDLDDDLESAFQGKPVEDSSKMESSTTIQSQGKKRTRAELLAELKQSREADDSQGAKISTKEEEIEALERAKQAGKFKPMGSSSFAPVEKKKKKKKKKVVTDEGKSQAEETKVSPPDASDKVAPPTTIPSQEVAVTMPPESVDATQDTVLQPQSEYAPVNVPPISTSVPTPPIEEIEDVDPFADAGEYEPDYGDDSEGEVTPKDTPQLSVPPGRRNWFNEPEPEPEPEPAKPPTAPPKDLEEIEPEPQPARSMRLEGLSSSAMPSVSEFLAMDKEEEEREKKKARKEKNKRKAN</sequence>
<feature type="compositionally biased region" description="Basic and acidic residues" evidence="3">
    <location>
        <begin position="192"/>
        <end position="205"/>
    </location>
</feature>
<reference evidence="5" key="1">
    <citation type="submission" date="2021-01" db="EMBL/GenBank/DDBJ databases">
        <authorList>
            <person name="Kaushik A."/>
        </authorList>
    </citation>
    <scope>NUCLEOTIDE SEQUENCE</scope>
    <source>
        <strain evidence="5">AG4-R118</strain>
    </source>
</reference>
<feature type="compositionally biased region" description="Acidic residues" evidence="3">
    <location>
        <begin position="307"/>
        <end position="331"/>
    </location>
</feature>
<feature type="compositionally biased region" description="Polar residues" evidence="3">
    <location>
        <begin position="276"/>
        <end position="287"/>
    </location>
</feature>
<proteinExistence type="predicted"/>
<dbReference type="AlphaFoldDB" id="A0A8H3A889"/>
<feature type="compositionally biased region" description="Basic and acidic residues" evidence="3">
    <location>
        <begin position="56"/>
        <end position="72"/>
    </location>
</feature>
<evidence type="ECO:0000259" key="4">
    <source>
        <dbReference type="Pfam" id="PF07808"/>
    </source>
</evidence>
<evidence type="ECO:0000256" key="3">
    <source>
        <dbReference type="SAM" id="MobiDB-lite"/>
    </source>
</evidence>
<evidence type="ECO:0000256" key="1">
    <source>
        <dbReference type="ARBA" id="ARBA00004123"/>
    </source>
</evidence>
<accession>A0A8H3A889</accession>
<dbReference type="Pfam" id="PF07808">
    <property type="entry name" value="RED_N"/>
    <property type="match status" value="1"/>
</dbReference>
<feature type="compositionally biased region" description="Basic and acidic residues" evidence="3">
    <location>
        <begin position="170"/>
        <end position="184"/>
    </location>
</feature>
<dbReference type="GO" id="GO:0005634">
    <property type="term" value="C:nucleus"/>
    <property type="evidence" value="ECO:0007669"/>
    <property type="project" value="UniProtKB-SubCell"/>
</dbReference>
<evidence type="ECO:0000313" key="6">
    <source>
        <dbReference type="Proteomes" id="UP000663888"/>
    </source>
</evidence>
<organism evidence="5 6">
    <name type="scientific">Rhizoctonia solani</name>
    <dbReference type="NCBI Taxonomy" id="456999"/>
    <lineage>
        <taxon>Eukaryota</taxon>
        <taxon>Fungi</taxon>
        <taxon>Dikarya</taxon>
        <taxon>Basidiomycota</taxon>
        <taxon>Agaricomycotina</taxon>
        <taxon>Agaricomycetes</taxon>
        <taxon>Cantharellales</taxon>
        <taxon>Ceratobasidiaceae</taxon>
        <taxon>Rhizoctonia</taxon>
    </lineage>
</organism>